<dbReference type="GO" id="GO:0046983">
    <property type="term" value="F:protein dimerization activity"/>
    <property type="evidence" value="ECO:0007669"/>
    <property type="project" value="InterPro"/>
</dbReference>
<keyword evidence="4" id="KW-0804">Transcription</keyword>
<sequence length="149" mass="16628">MSSRERKRAALYQKLQQLRAATNSTAVNKTSIIVDATKYISKLKEKVERLNQEAGTSSPNRLPMEVTVDTLDRGFRINVYSERNCPGLLVSILEAFEELGLNVLDARVSCSDNFHLEAVGGEDHCDGMDAQVVKQAVLEAIKSWSERNE</sequence>
<dbReference type="PROSITE" id="PS51671">
    <property type="entry name" value="ACT"/>
    <property type="match status" value="1"/>
</dbReference>
<evidence type="ECO:0000256" key="5">
    <source>
        <dbReference type="ARBA" id="ARBA00023242"/>
    </source>
</evidence>
<dbReference type="InterPro" id="IPR051358">
    <property type="entry name" value="TF_AMS/ICE1/BHLH6-like"/>
</dbReference>
<dbReference type="AlphaFoldDB" id="A0A059A139"/>
<evidence type="ECO:0000256" key="4">
    <source>
        <dbReference type="ARBA" id="ARBA00023163"/>
    </source>
</evidence>
<dbReference type="EMBL" id="KK198763">
    <property type="protein sequence ID" value="KCW47503.1"/>
    <property type="molecule type" value="Genomic_DNA"/>
</dbReference>
<dbReference type="PANTHER" id="PTHR31945:SF45">
    <property type="entry name" value="EXPRESSED PROTEIN"/>
    <property type="match status" value="1"/>
</dbReference>
<dbReference type="OrthoDB" id="1917523at2759"/>
<evidence type="ECO:0000313" key="7">
    <source>
        <dbReference type="EMBL" id="KCW47503.1"/>
    </source>
</evidence>
<gene>
    <name evidence="7" type="ORF">EUGRSUZ_K01270</name>
</gene>
<organism evidence="7">
    <name type="scientific">Eucalyptus grandis</name>
    <name type="common">Flooded gum</name>
    <dbReference type="NCBI Taxonomy" id="71139"/>
    <lineage>
        <taxon>Eukaryota</taxon>
        <taxon>Viridiplantae</taxon>
        <taxon>Streptophyta</taxon>
        <taxon>Embryophyta</taxon>
        <taxon>Tracheophyta</taxon>
        <taxon>Spermatophyta</taxon>
        <taxon>Magnoliopsida</taxon>
        <taxon>eudicotyledons</taxon>
        <taxon>Gunneridae</taxon>
        <taxon>Pentapetalae</taxon>
        <taxon>rosids</taxon>
        <taxon>malvids</taxon>
        <taxon>Myrtales</taxon>
        <taxon>Myrtaceae</taxon>
        <taxon>Myrtoideae</taxon>
        <taxon>Eucalypteae</taxon>
        <taxon>Eucalyptus</taxon>
    </lineage>
</organism>
<dbReference type="KEGG" id="egr:104425093"/>
<evidence type="ECO:0000256" key="1">
    <source>
        <dbReference type="ARBA" id="ARBA00004123"/>
    </source>
</evidence>
<dbReference type="eggNOG" id="ENOG502RY4X">
    <property type="taxonomic scope" value="Eukaryota"/>
</dbReference>
<protein>
    <recommendedName>
        <fullName evidence="6">ACT domain-containing protein</fullName>
    </recommendedName>
</protein>
<dbReference type="GO" id="GO:0043565">
    <property type="term" value="F:sequence-specific DNA binding"/>
    <property type="evidence" value="ECO:0000318"/>
    <property type="project" value="GO_Central"/>
</dbReference>
<dbReference type="InParanoid" id="A0A059A139"/>
<dbReference type="Gene3D" id="4.10.280.10">
    <property type="entry name" value="Helix-loop-helix DNA-binding domain"/>
    <property type="match status" value="1"/>
</dbReference>
<evidence type="ECO:0000259" key="6">
    <source>
        <dbReference type="PROSITE" id="PS51671"/>
    </source>
</evidence>
<dbReference type="InterPro" id="IPR002912">
    <property type="entry name" value="ACT_dom"/>
</dbReference>
<dbReference type="GO" id="GO:0003700">
    <property type="term" value="F:DNA-binding transcription factor activity"/>
    <property type="evidence" value="ECO:0000318"/>
    <property type="project" value="GO_Central"/>
</dbReference>
<keyword evidence="3" id="KW-0238">DNA-binding</keyword>
<feature type="domain" description="ACT" evidence="6">
    <location>
        <begin position="77"/>
        <end position="149"/>
    </location>
</feature>
<reference evidence="7" key="1">
    <citation type="submission" date="2013-07" db="EMBL/GenBank/DDBJ databases">
        <title>The genome of Eucalyptus grandis.</title>
        <authorList>
            <person name="Schmutz J."/>
            <person name="Hayes R."/>
            <person name="Myburg A."/>
            <person name="Tuskan G."/>
            <person name="Grattapaglia D."/>
            <person name="Rokhsar D.S."/>
        </authorList>
    </citation>
    <scope>NUCLEOTIDE SEQUENCE</scope>
    <source>
        <tissue evidence="7">Leaf extractions</tissue>
    </source>
</reference>
<accession>A0A059A139</accession>
<dbReference type="STRING" id="71139.A0A059A139"/>
<name>A0A059A139_EUCGR</name>
<dbReference type="Gramene" id="KCW47503">
    <property type="protein sequence ID" value="KCW47503"/>
    <property type="gene ID" value="EUGRSUZ_K01270"/>
</dbReference>
<keyword evidence="2" id="KW-0805">Transcription regulation</keyword>
<dbReference type="OMA" id="IQNWSQS"/>
<dbReference type="PANTHER" id="PTHR31945">
    <property type="entry name" value="TRANSCRIPTION FACTOR SCREAM2-RELATED"/>
    <property type="match status" value="1"/>
</dbReference>
<keyword evidence="5" id="KW-0539">Nucleus</keyword>
<dbReference type="GO" id="GO:0006355">
    <property type="term" value="P:regulation of DNA-templated transcription"/>
    <property type="evidence" value="ECO:0000318"/>
    <property type="project" value="GO_Central"/>
</dbReference>
<dbReference type="Pfam" id="PF22754">
    <property type="entry name" value="bHLH-TF_ACT-like_plant"/>
    <property type="match status" value="1"/>
</dbReference>
<dbReference type="SUPFAM" id="SSF47459">
    <property type="entry name" value="HLH, helix-loop-helix DNA-binding domain"/>
    <property type="match status" value="1"/>
</dbReference>
<evidence type="ECO:0000256" key="3">
    <source>
        <dbReference type="ARBA" id="ARBA00023125"/>
    </source>
</evidence>
<dbReference type="InterPro" id="IPR054502">
    <property type="entry name" value="bHLH-TF_ACT-like_plant"/>
</dbReference>
<dbReference type="InterPro" id="IPR036638">
    <property type="entry name" value="HLH_DNA-bd_sf"/>
</dbReference>
<dbReference type="CDD" id="cd04873">
    <property type="entry name" value="ACT_UUR-ACR-like"/>
    <property type="match status" value="1"/>
</dbReference>
<dbReference type="GO" id="GO:0005634">
    <property type="term" value="C:nucleus"/>
    <property type="evidence" value="ECO:0000318"/>
    <property type="project" value="GO_Central"/>
</dbReference>
<proteinExistence type="predicted"/>
<evidence type="ECO:0000256" key="2">
    <source>
        <dbReference type="ARBA" id="ARBA00023015"/>
    </source>
</evidence>
<comment type="subcellular location">
    <subcellularLocation>
        <location evidence="1">Nucleus</location>
    </subcellularLocation>
</comment>